<dbReference type="Gene3D" id="1.10.238.10">
    <property type="entry name" value="EF-hand"/>
    <property type="match status" value="2"/>
</dbReference>
<proteinExistence type="predicted"/>
<dbReference type="PANTHER" id="PTHR23048">
    <property type="entry name" value="MYOSIN LIGHT CHAIN 1, 3"/>
    <property type="match status" value="1"/>
</dbReference>
<dbReference type="Proteomes" id="UP000800041">
    <property type="component" value="Unassembled WGS sequence"/>
</dbReference>
<dbReference type="GO" id="GO:0016460">
    <property type="term" value="C:myosin II complex"/>
    <property type="evidence" value="ECO:0007669"/>
    <property type="project" value="TreeGrafter"/>
</dbReference>
<evidence type="ECO:0000313" key="5">
    <source>
        <dbReference type="Proteomes" id="UP000800041"/>
    </source>
</evidence>
<dbReference type="PANTHER" id="PTHR23048:SF0">
    <property type="entry name" value="CALMODULIN LIKE 3"/>
    <property type="match status" value="1"/>
</dbReference>
<feature type="region of interest" description="Disordered" evidence="3">
    <location>
        <begin position="113"/>
        <end position="179"/>
    </location>
</feature>
<feature type="region of interest" description="Disordered" evidence="3">
    <location>
        <begin position="1"/>
        <end position="32"/>
    </location>
</feature>
<dbReference type="InterPro" id="IPR011992">
    <property type="entry name" value="EF-hand-dom_pair"/>
</dbReference>
<dbReference type="OrthoDB" id="26525at2759"/>
<dbReference type="InterPro" id="IPR050230">
    <property type="entry name" value="CALM/Myosin/TropC-like"/>
</dbReference>
<protein>
    <recommendedName>
        <fullName evidence="1">Calmodulin</fullName>
    </recommendedName>
</protein>
<feature type="compositionally biased region" description="Basic and acidic residues" evidence="3">
    <location>
        <begin position="21"/>
        <end position="30"/>
    </location>
</feature>
<accession>A0A6G1H9Q6</accession>
<dbReference type="EMBL" id="ML977143">
    <property type="protein sequence ID" value="KAF1989941.1"/>
    <property type="molecule type" value="Genomic_DNA"/>
</dbReference>
<feature type="compositionally biased region" description="Basic residues" evidence="3">
    <location>
        <begin position="1"/>
        <end position="14"/>
    </location>
</feature>
<evidence type="ECO:0000313" key="4">
    <source>
        <dbReference type="EMBL" id="KAF1989941.1"/>
    </source>
</evidence>
<dbReference type="AlphaFoldDB" id="A0A6G1H9Q6"/>
<sequence>MPPHRTAKTLRHKASSALEQRPSKLAREHGLTAAQESEIREAFRLFAILHPDFEDEDEGVLQKADVRRCLRSLSIEVDSSDLPEMLDAVDPTGTGVVPFGPFLSLAALRLTDKDNDDDDDEEEVDYNDGTEEDEDLDAESNSDIYAAPPPTTKTKGKSKASTTTPSKKRKRKPSPPTDPAIIDEAFALFTGGASGRVYIEHLRRVMRELHEDYTDQELKDMILVANGEQLRGWEEGSQEGWEKGVSKEDFVGVMRRCGAF</sequence>
<keyword evidence="2" id="KW-0677">Repeat</keyword>
<keyword evidence="5" id="KW-1185">Reference proteome</keyword>
<name>A0A6G1H9Q6_9PEZI</name>
<dbReference type="SUPFAM" id="SSF47473">
    <property type="entry name" value="EF-hand"/>
    <property type="match status" value="1"/>
</dbReference>
<evidence type="ECO:0000256" key="1">
    <source>
        <dbReference type="ARBA" id="ARBA00020786"/>
    </source>
</evidence>
<evidence type="ECO:0000256" key="2">
    <source>
        <dbReference type="ARBA" id="ARBA00022737"/>
    </source>
</evidence>
<reference evidence="4" key="1">
    <citation type="journal article" date="2020" name="Stud. Mycol.">
        <title>101 Dothideomycetes genomes: a test case for predicting lifestyles and emergence of pathogens.</title>
        <authorList>
            <person name="Haridas S."/>
            <person name="Albert R."/>
            <person name="Binder M."/>
            <person name="Bloem J."/>
            <person name="Labutti K."/>
            <person name="Salamov A."/>
            <person name="Andreopoulos B."/>
            <person name="Baker S."/>
            <person name="Barry K."/>
            <person name="Bills G."/>
            <person name="Bluhm B."/>
            <person name="Cannon C."/>
            <person name="Castanera R."/>
            <person name="Culley D."/>
            <person name="Daum C."/>
            <person name="Ezra D."/>
            <person name="Gonzalez J."/>
            <person name="Henrissat B."/>
            <person name="Kuo A."/>
            <person name="Liang C."/>
            <person name="Lipzen A."/>
            <person name="Lutzoni F."/>
            <person name="Magnuson J."/>
            <person name="Mondo S."/>
            <person name="Nolan M."/>
            <person name="Ohm R."/>
            <person name="Pangilinan J."/>
            <person name="Park H.-J."/>
            <person name="Ramirez L."/>
            <person name="Alfaro M."/>
            <person name="Sun H."/>
            <person name="Tritt A."/>
            <person name="Yoshinaga Y."/>
            <person name="Zwiers L.-H."/>
            <person name="Turgeon B."/>
            <person name="Goodwin S."/>
            <person name="Spatafora J."/>
            <person name="Crous P."/>
            <person name="Grigoriev I."/>
        </authorList>
    </citation>
    <scope>NUCLEOTIDE SEQUENCE</scope>
    <source>
        <strain evidence="4">CBS 113979</strain>
    </source>
</reference>
<organism evidence="4 5">
    <name type="scientific">Aulographum hederae CBS 113979</name>
    <dbReference type="NCBI Taxonomy" id="1176131"/>
    <lineage>
        <taxon>Eukaryota</taxon>
        <taxon>Fungi</taxon>
        <taxon>Dikarya</taxon>
        <taxon>Ascomycota</taxon>
        <taxon>Pezizomycotina</taxon>
        <taxon>Dothideomycetes</taxon>
        <taxon>Pleosporomycetidae</taxon>
        <taxon>Aulographales</taxon>
        <taxon>Aulographaceae</taxon>
    </lineage>
</organism>
<evidence type="ECO:0000256" key="3">
    <source>
        <dbReference type="SAM" id="MobiDB-lite"/>
    </source>
</evidence>
<gene>
    <name evidence="4" type="ORF">K402DRAFT_243997</name>
</gene>
<feature type="compositionally biased region" description="Acidic residues" evidence="3">
    <location>
        <begin position="114"/>
        <end position="140"/>
    </location>
</feature>